<reference evidence="3" key="1">
    <citation type="journal article" date="2004" name="Nature">
        <title>Genome duplication in the teleost fish Tetraodon nigroviridis reveals the early vertebrate proto-karyotype.</title>
        <authorList>
            <person name="Jaillon O."/>
            <person name="Aury J.-M."/>
            <person name="Brunet F."/>
            <person name="Petit J.-L."/>
            <person name="Stange-Thomann N."/>
            <person name="Mauceli E."/>
            <person name="Bouneau L."/>
            <person name="Fischer C."/>
            <person name="Ozouf-Costaz C."/>
            <person name="Bernot A."/>
            <person name="Nicaud S."/>
            <person name="Jaffe D."/>
            <person name="Fisher S."/>
            <person name="Lutfalla G."/>
            <person name="Dossat C."/>
            <person name="Segurens B."/>
            <person name="Dasilva C."/>
            <person name="Salanoubat M."/>
            <person name="Levy M."/>
            <person name="Boudet N."/>
            <person name="Castellano S."/>
            <person name="Anthouard V."/>
            <person name="Jubin C."/>
            <person name="Castelli V."/>
            <person name="Katinka M."/>
            <person name="Vacherie B."/>
            <person name="Biemont C."/>
            <person name="Skalli Z."/>
            <person name="Cattolico L."/>
            <person name="Poulain J."/>
            <person name="De Berardinis V."/>
            <person name="Cruaud C."/>
            <person name="Duprat S."/>
            <person name="Brottier P."/>
            <person name="Coutanceau J.-P."/>
            <person name="Gouzy J."/>
            <person name="Parra G."/>
            <person name="Lardier G."/>
            <person name="Chapple C."/>
            <person name="McKernan K.J."/>
            <person name="McEwan P."/>
            <person name="Bosak S."/>
            <person name="Kellis M."/>
            <person name="Volff J.-N."/>
            <person name="Guigo R."/>
            <person name="Zody M.C."/>
            <person name="Mesirov J."/>
            <person name="Lindblad-Toh K."/>
            <person name="Birren B."/>
            <person name="Nusbaum C."/>
            <person name="Kahn D."/>
            <person name="Robinson-Rechavi M."/>
            <person name="Laudet V."/>
            <person name="Schachter V."/>
            <person name="Quetier F."/>
            <person name="Saurin W."/>
            <person name="Scarpelli C."/>
            <person name="Wincker P."/>
            <person name="Lander E.S."/>
            <person name="Weissenbach J."/>
            <person name="Roest Crollius H."/>
        </authorList>
    </citation>
    <scope>NUCLEOTIDE SEQUENCE [LARGE SCALE GENOMIC DNA]</scope>
</reference>
<dbReference type="SUPFAM" id="SSF56112">
    <property type="entry name" value="Protein kinase-like (PK-like)"/>
    <property type="match status" value="1"/>
</dbReference>
<dbReference type="PROSITE" id="PS50011">
    <property type="entry name" value="PROTEIN_KINASE_DOM"/>
    <property type="match status" value="1"/>
</dbReference>
<dbReference type="InterPro" id="IPR036181">
    <property type="entry name" value="MIT_dom_sf"/>
</dbReference>
<dbReference type="Pfam" id="PF00069">
    <property type="entry name" value="Pkinase"/>
    <property type="match status" value="1"/>
</dbReference>
<dbReference type="Gene3D" id="1.20.58.80">
    <property type="entry name" value="Phosphotransferase system, lactose/cellobiose-type IIA subunit"/>
    <property type="match status" value="1"/>
</dbReference>
<evidence type="ECO:0000313" key="3">
    <source>
        <dbReference type="EMBL" id="CAG10634.1"/>
    </source>
</evidence>
<feature type="compositionally biased region" description="Polar residues" evidence="1">
    <location>
        <begin position="201"/>
        <end position="222"/>
    </location>
</feature>
<dbReference type="SMART" id="SM00220">
    <property type="entry name" value="S_TKc"/>
    <property type="match status" value="1"/>
</dbReference>
<dbReference type="CDD" id="cd02677">
    <property type="entry name" value="MIT_SNX15"/>
    <property type="match status" value="1"/>
</dbReference>
<sequence>MAKRDYLVEAAKQFRMALDSEVSEDYEAAFSYYKNGVDLLLNGVQLDPNKDRREAVKRKTTQYLKRAEEIFITHLQDNLVKGGSHLGGYSSLRFRPIRHLSSPVEDLDMCKVVGLADKVGRSRAAKVANVFLQSLVKSSWESRDQPTIIPQGVPYMVKLLRYYVSEDAVYLHLEHVKGGRLFSRLHKLRNQKAREHPECLTSGQHSSKMKTSYTSPTISTDYQHNRGDSTGGIRGKSGDESPSAELPASWDETQHLDSCRTHSYIEETGCLQNTRSAASFYSKLERLTLYSGSSRVRVDTRLHPPAPSLCLHSSETQEHPALPLPLPCARVSLALNSMSEVNARKAAMGLTECSSEFEEAWKAADPSKNCGRLNAYAVTDDTLGKTTPHTNQTSFPKAGSPSSSNIALSSSPAVLHLPLHCQTQIHGKASWEGSGSLQVSADVKQDAISPTTEEKNGVMVIRSTDRAVFSDHTDTSAWSPPTPLCHSGTGKQWSFPGLSLALLGGKSKVETHTAEAEDALQEACESSPRDGVASAKERSFMSWFSSGPSLHASKDHRDVSQKLERTTSQEEDQIIEVDGWCHLPPVPVRSSPTDKALRNCWGLPEAEVRVWGAQILLALESLHQQGIVCRDLNPRNVLLTSNGKVCLTFFGQWSEVQSEICSGAMDQMYCAPEIGGVSRITEACDWWSLGALLFELLTGMNQRWSRSNGAALLCLQPLWQLHPAGIHSHTQLLIPDHLSTAAASLLTELLQFDPGYRLRSGGGGVCDIKCHPFFSSVSWKALSC</sequence>
<evidence type="ECO:0000256" key="1">
    <source>
        <dbReference type="SAM" id="MobiDB-lite"/>
    </source>
</evidence>
<comment type="caution">
    <text evidence="3">The sequence shown here is derived from an EMBL/GenBank/DDBJ whole genome shotgun (WGS) entry which is preliminary data.</text>
</comment>
<protein>
    <submittedName>
        <fullName evidence="3">(spotted green pufferfish) hypothetical protein</fullName>
    </submittedName>
</protein>
<dbReference type="InterPro" id="IPR000719">
    <property type="entry name" value="Prot_kinase_dom"/>
</dbReference>
<dbReference type="GO" id="GO:0004672">
    <property type="term" value="F:protein kinase activity"/>
    <property type="evidence" value="ECO:0007669"/>
    <property type="project" value="InterPro"/>
</dbReference>
<organism evidence="3">
    <name type="scientific">Tetraodon nigroviridis</name>
    <name type="common">Spotted green pufferfish</name>
    <name type="synonym">Chelonodon nigroviridis</name>
    <dbReference type="NCBI Taxonomy" id="99883"/>
    <lineage>
        <taxon>Eukaryota</taxon>
        <taxon>Metazoa</taxon>
        <taxon>Chordata</taxon>
        <taxon>Craniata</taxon>
        <taxon>Vertebrata</taxon>
        <taxon>Euteleostomi</taxon>
        <taxon>Actinopterygii</taxon>
        <taxon>Neopterygii</taxon>
        <taxon>Teleostei</taxon>
        <taxon>Neoteleostei</taxon>
        <taxon>Acanthomorphata</taxon>
        <taxon>Eupercaria</taxon>
        <taxon>Tetraodontiformes</taxon>
        <taxon>Tetradontoidea</taxon>
        <taxon>Tetraodontidae</taxon>
        <taxon>Tetraodon</taxon>
    </lineage>
</organism>
<dbReference type="Gene3D" id="1.10.510.10">
    <property type="entry name" value="Transferase(Phosphotransferase) domain 1"/>
    <property type="match status" value="1"/>
</dbReference>
<dbReference type="SMART" id="SM00745">
    <property type="entry name" value="MIT"/>
    <property type="match status" value="1"/>
</dbReference>
<gene>
    <name evidence="3" type="ORF">GSTENG00032334001</name>
</gene>
<dbReference type="InterPro" id="IPR007330">
    <property type="entry name" value="MIT_dom"/>
</dbReference>
<dbReference type="KEGG" id="tng:GSTEN00032334G001"/>
<feature type="region of interest" description="Disordered" evidence="1">
    <location>
        <begin position="382"/>
        <end position="406"/>
    </location>
</feature>
<dbReference type="Pfam" id="PF04212">
    <property type="entry name" value="MIT"/>
    <property type="match status" value="1"/>
</dbReference>
<dbReference type="AlphaFoldDB" id="Q4RLU8"/>
<dbReference type="InterPro" id="IPR011009">
    <property type="entry name" value="Kinase-like_dom_sf"/>
</dbReference>
<evidence type="ECO:0000259" key="2">
    <source>
        <dbReference type="PROSITE" id="PS50011"/>
    </source>
</evidence>
<dbReference type="SUPFAM" id="SSF116846">
    <property type="entry name" value="MIT domain"/>
    <property type="match status" value="1"/>
</dbReference>
<dbReference type="OrthoDB" id="1278353at2759"/>
<proteinExistence type="predicted"/>
<reference evidence="3" key="2">
    <citation type="submission" date="2004-02" db="EMBL/GenBank/DDBJ databases">
        <authorList>
            <consortium name="Genoscope"/>
            <consortium name="Whitehead Institute Centre for Genome Research"/>
        </authorList>
    </citation>
    <scope>NUCLEOTIDE SEQUENCE</scope>
</reference>
<dbReference type="InterPro" id="IPR051866">
    <property type="entry name" value="Intracell_Sig-Traffick_Protein"/>
</dbReference>
<name>Q4RLU8_TETNG</name>
<feature type="compositionally biased region" description="Polar residues" evidence="1">
    <location>
        <begin position="384"/>
        <end position="395"/>
    </location>
</feature>
<feature type="region of interest" description="Disordered" evidence="1">
    <location>
        <begin position="193"/>
        <end position="247"/>
    </location>
</feature>
<dbReference type="PANTHER" id="PTHR15508:SF4">
    <property type="entry name" value="RIBOSOMAL PROTEIN S6 KINASE-LIKE 1"/>
    <property type="match status" value="1"/>
</dbReference>
<dbReference type="PANTHER" id="PTHR15508">
    <property type="entry name" value="RIBOSOMAL PROTEIN S6 KINASE"/>
    <property type="match status" value="1"/>
</dbReference>
<dbReference type="EMBL" id="CAAE01015019">
    <property type="protein sequence ID" value="CAG10634.1"/>
    <property type="molecule type" value="Genomic_DNA"/>
</dbReference>
<feature type="domain" description="Protein kinase" evidence="2">
    <location>
        <begin position="495"/>
        <end position="774"/>
    </location>
</feature>
<dbReference type="GO" id="GO:0005524">
    <property type="term" value="F:ATP binding"/>
    <property type="evidence" value="ECO:0007669"/>
    <property type="project" value="InterPro"/>
</dbReference>
<accession>Q4RLU8</accession>